<proteinExistence type="predicted"/>
<evidence type="ECO:0000313" key="2">
    <source>
        <dbReference type="EMBL" id="KAJ9658459.1"/>
    </source>
</evidence>
<gene>
    <name evidence="2" type="ORF">H2201_007778</name>
</gene>
<keyword evidence="3" id="KW-1185">Reference proteome</keyword>
<accession>A0ABQ9NLJ3</accession>
<dbReference type="EMBL" id="JAPDRL010000087">
    <property type="protein sequence ID" value="KAJ9658459.1"/>
    <property type="molecule type" value="Genomic_DNA"/>
</dbReference>
<keyword evidence="1" id="KW-0812">Transmembrane</keyword>
<feature type="transmembrane region" description="Helical" evidence="1">
    <location>
        <begin position="32"/>
        <end position="51"/>
    </location>
</feature>
<dbReference type="Proteomes" id="UP001172684">
    <property type="component" value="Unassembled WGS sequence"/>
</dbReference>
<organism evidence="2 3">
    <name type="scientific">Coniosporium apollinis</name>
    <dbReference type="NCBI Taxonomy" id="61459"/>
    <lineage>
        <taxon>Eukaryota</taxon>
        <taxon>Fungi</taxon>
        <taxon>Dikarya</taxon>
        <taxon>Ascomycota</taxon>
        <taxon>Pezizomycotina</taxon>
        <taxon>Dothideomycetes</taxon>
        <taxon>Dothideomycetes incertae sedis</taxon>
        <taxon>Coniosporium</taxon>
    </lineage>
</organism>
<reference evidence="2" key="1">
    <citation type="submission" date="2022-10" db="EMBL/GenBank/DDBJ databases">
        <title>Culturing micro-colonial fungi from biological soil crusts in the Mojave desert and describing Neophaeococcomyces mojavensis, and introducing the new genera and species Taxawa tesnikishii.</title>
        <authorList>
            <person name="Kurbessoian T."/>
            <person name="Stajich J.E."/>
        </authorList>
    </citation>
    <scope>NUCLEOTIDE SEQUENCE</scope>
    <source>
        <strain evidence="2">TK_1</strain>
    </source>
</reference>
<evidence type="ECO:0000256" key="1">
    <source>
        <dbReference type="SAM" id="Phobius"/>
    </source>
</evidence>
<evidence type="ECO:0000313" key="3">
    <source>
        <dbReference type="Proteomes" id="UP001172684"/>
    </source>
</evidence>
<keyword evidence="1" id="KW-1133">Transmembrane helix</keyword>
<name>A0ABQ9NLJ3_9PEZI</name>
<keyword evidence="1" id="KW-0472">Membrane</keyword>
<protein>
    <submittedName>
        <fullName evidence="2">Uncharacterized protein</fullName>
    </submittedName>
</protein>
<feature type="transmembrane region" description="Helical" evidence="1">
    <location>
        <begin position="57"/>
        <end position="89"/>
    </location>
</feature>
<comment type="caution">
    <text evidence="2">The sequence shown here is derived from an EMBL/GenBank/DDBJ whole genome shotgun (WGS) entry which is preliminary data.</text>
</comment>
<sequence>MTLMLTILVFPERLLIYNAGTIKTAYISITKIACFAVFAGSCILLAPIYYYDPASPAWVPAAVICIGAAPMLVTAYATAPFVNSAFLFIPQYARKSGDILMRYAKNLPPDARLELVTIRFAGYPQKTTGTMLSELRPYKRRFGIANVERVPWEKDGQAAAGWRRWTRWLDEPRNKFYVTNDKDVMKRSKVPGIWNHVMDAIKRNG</sequence>